<dbReference type="PANTHER" id="PTHR34081:SF1">
    <property type="entry name" value="MALECTIN, LEUCINE-RICH REPEAT DOMAIN, L DOMAIN-LIKE PROTEIN-RELATED"/>
    <property type="match status" value="1"/>
</dbReference>
<keyword evidence="2" id="KW-0418">Kinase</keyword>
<dbReference type="Proteomes" id="UP000283530">
    <property type="component" value="Unassembled WGS sequence"/>
</dbReference>
<organism evidence="2 3">
    <name type="scientific">Cinnamomum micranthum f. kanehirae</name>
    <dbReference type="NCBI Taxonomy" id="337451"/>
    <lineage>
        <taxon>Eukaryota</taxon>
        <taxon>Viridiplantae</taxon>
        <taxon>Streptophyta</taxon>
        <taxon>Embryophyta</taxon>
        <taxon>Tracheophyta</taxon>
        <taxon>Spermatophyta</taxon>
        <taxon>Magnoliopsida</taxon>
        <taxon>Magnoliidae</taxon>
        <taxon>Laurales</taxon>
        <taxon>Lauraceae</taxon>
        <taxon>Cinnamomum</taxon>
    </lineage>
</organism>
<dbReference type="GO" id="GO:0016301">
    <property type="term" value="F:kinase activity"/>
    <property type="evidence" value="ECO:0007669"/>
    <property type="project" value="UniProtKB-KW"/>
</dbReference>
<dbReference type="SUPFAM" id="SSF52058">
    <property type="entry name" value="L domain-like"/>
    <property type="match status" value="1"/>
</dbReference>
<name>A0A3S3PRG8_9MAGN</name>
<feature type="domain" description="Malectin" evidence="1">
    <location>
        <begin position="129"/>
        <end position="246"/>
    </location>
</feature>
<dbReference type="EMBL" id="QPKB01000012">
    <property type="protein sequence ID" value="RWR96267.1"/>
    <property type="molecule type" value="Genomic_DNA"/>
</dbReference>
<keyword evidence="3" id="KW-1185">Reference proteome</keyword>
<evidence type="ECO:0000313" key="3">
    <source>
        <dbReference type="Proteomes" id="UP000283530"/>
    </source>
</evidence>
<evidence type="ECO:0000313" key="2">
    <source>
        <dbReference type="EMBL" id="RWR96267.1"/>
    </source>
</evidence>
<accession>A0A3S3PRG8</accession>
<proteinExistence type="predicted"/>
<comment type="caution">
    <text evidence="2">The sequence shown here is derived from an EMBL/GenBank/DDBJ whole genome shotgun (WGS) entry which is preliminary data.</text>
</comment>
<dbReference type="AlphaFoldDB" id="A0A3S3PRG8"/>
<sequence length="279" mass="31061">MTNDAETSLGLKRISDINGMASAFPLLSNMKEMNRLILRNCNLTGRIPEYIWAMAKLGTLDLSYNNCTLGSSGQCQQGSLNLFGNPPAANNIFLELNISFFNTQKNKGIATCRSLILVILFLPMTELSSLHINCGGEKVTINGVRGSTTFSADQDLENWAFSSTGDFFINSRETDNYIASNIFRLSMPDFSLYTRALLSPLSLTYYGLCLLNGNYTVKLHFAEIMFTDDKTYSILGKSMFDVYIQVLCMLQQVFCSPTQITQLICSLACRVCYKCLQGL</sequence>
<dbReference type="PANTHER" id="PTHR34081">
    <property type="entry name" value="MALECTIN DOMAIN-CONTAINING PROTEIN"/>
    <property type="match status" value="1"/>
</dbReference>
<gene>
    <name evidence="2" type="ORF">CKAN_02564500</name>
</gene>
<reference evidence="2 3" key="1">
    <citation type="journal article" date="2019" name="Nat. Plants">
        <title>Stout camphor tree genome fills gaps in understanding of flowering plant genome evolution.</title>
        <authorList>
            <person name="Chaw S.M."/>
            <person name="Liu Y.C."/>
            <person name="Wu Y.W."/>
            <person name="Wang H.Y."/>
            <person name="Lin C.I."/>
            <person name="Wu C.S."/>
            <person name="Ke H.M."/>
            <person name="Chang L.Y."/>
            <person name="Hsu C.Y."/>
            <person name="Yang H.T."/>
            <person name="Sudianto E."/>
            <person name="Hsu M.H."/>
            <person name="Wu K.P."/>
            <person name="Wang L.N."/>
            <person name="Leebens-Mack J.H."/>
            <person name="Tsai I.J."/>
        </authorList>
    </citation>
    <scope>NUCLEOTIDE SEQUENCE [LARGE SCALE GENOMIC DNA]</scope>
    <source>
        <strain evidence="3">cv. Chaw 1501</strain>
        <tissue evidence="2">Young leaves</tissue>
    </source>
</reference>
<dbReference type="Gene3D" id="3.80.10.10">
    <property type="entry name" value="Ribonuclease Inhibitor"/>
    <property type="match status" value="1"/>
</dbReference>
<keyword evidence="2" id="KW-0808">Transferase</keyword>
<keyword evidence="2" id="KW-0675">Receptor</keyword>
<dbReference type="Pfam" id="PF11721">
    <property type="entry name" value="Malectin"/>
    <property type="match status" value="1"/>
</dbReference>
<protein>
    <submittedName>
        <fullName evidence="2">Putative leucine-rich repeat receptor-like serine/threonine-protein kinase isoform X1</fullName>
    </submittedName>
</protein>
<dbReference type="InterPro" id="IPR021720">
    <property type="entry name" value="Malectin_dom"/>
</dbReference>
<evidence type="ECO:0000259" key="1">
    <source>
        <dbReference type="Pfam" id="PF11721"/>
    </source>
</evidence>
<dbReference type="OrthoDB" id="1938112at2759"/>
<dbReference type="InterPro" id="IPR032675">
    <property type="entry name" value="LRR_dom_sf"/>
</dbReference>
<dbReference type="Gene3D" id="2.60.120.430">
    <property type="entry name" value="Galactose-binding lectin"/>
    <property type="match status" value="1"/>
</dbReference>
<dbReference type="STRING" id="337451.A0A3S3PRG8"/>